<dbReference type="KEGG" id="svn:CP980_02590"/>
<accession>A0A5J6IYR0</accession>
<name>A0A5J6IYR0_STRVI</name>
<keyword evidence="2" id="KW-1185">Reference proteome</keyword>
<evidence type="ECO:0008006" key="3">
    <source>
        <dbReference type="Google" id="ProtNLM"/>
    </source>
</evidence>
<proteinExistence type="predicted"/>
<dbReference type="Proteomes" id="UP000325563">
    <property type="component" value="Chromosome"/>
</dbReference>
<protein>
    <recommendedName>
        <fullName evidence="3">Cytochrome P450</fullName>
    </recommendedName>
</protein>
<dbReference type="EMBL" id="CP023692">
    <property type="protein sequence ID" value="QEV44107.1"/>
    <property type="molecule type" value="Genomic_DNA"/>
</dbReference>
<dbReference type="RefSeq" id="WP_150492476.1">
    <property type="nucleotide sequence ID" value="NZ_BNBW01000023.1"/>
</dbReference>
<dbReference type="AlphaFoldDB" id="A0A5J6IYR0"/>
<sequence>MTTADAPLPATAPRRPATAWPLENALFSAAMAAQRLPWVDAPARALGLDLLTRDGATRALLGFLRRTRSGRPVQLRTPFGPFLLPLAAADAAGLLAASDEAGALAPAVGLTAGGERYGLSPHVPLPRDAAVPAAELGALLAEDVGRVIAARRGDGTLDRSDWQRGMLRLSRRVVAGSAAAQDTLLSEVLAAATAAAGTRSYEGRAEALRRRLAPHLADPDPASLTGRLLARGTGREAADPDAAAPAVAHALALVSQACADTVLQALALLAVGAAASPEAAVAEALRRWPPVAAAVYPVRSDFVWQDLAVEAGTEILRVPGWLRGLDGEGLPDPAPAGPSAAEGACGMPPLCGAPTGCAATRFAALVAGHVVSALTEAVRPLLIAPLFTADRLPDTLDPRTLVVALEDRAAPPDDGRVGVTLPTAVPVSAFGYAPAAYGALAHASADRLERHAQSLAACAGNSGWNADEEGERYRTALLDHAERCARAADGVRRAAKRLTD</sequence>
<dbReference type="GeneID" id="95609455"/>
<reference evidence="1 2" key="1">
    <citation type="submission" date="2017-09" db="EMBL/GenBank/DDBJ databases">
        <authorList>
            <person name="Lee N."/>
            <person name="Cho B.-K."/>
        </authorList>
    </citation>
    <scope>NUCLEOTIDE SEQUENCE [LARGE SCALE GENOMIC DNA]</scope>
    <source>
        <strain evidence="1 2">ATCC 27476</strain>
    </source>
</reference>
<organism evidence="1 2">
    <name type="scientific">Streptomyces vinaceus</name>
    <dbReference type="NCBI Taxonomy" id="1960"/>
    <lineage>
        <taxon>Bacteria</taxon>
        <taxon>Bacillati</taxon>
        <taxon>Actinomycetota</taxon>
        <taxon>Actinomycetes</taxon>
        <taxon>Kitasatosporales</taxon>
        <taxon>Streptomycetaceae</taxon>
        <taxon>Streptomyces</taxon>
    </lineage>
</organism>
<evidence type="ECO:0000313" key="1">
    <source>
        <dbReference type="EMBL" id="QEV44107.1"/>
    </source>
</evidence>
<gene>
    <name evidence="1" type="ORF">CP980_02590</name>
</gene>
<evidence type="ECO:0000313" key="2">
    <source>
        <dbReference type="Proteomes" id="UP000325563"/>
    </source>
</evidence>